<evidence type="ECO:0000313" key="2">
    <source>
        <dbReference type="Proteomes" id="UP001652623"/>
    </source>
</evidence>
<gene>
    <name evidence="3 4 5" type="primary">LOC125420150</name>
</gene>
<evidence type="ECO:0000313" key="4">
    <source>
        <dbReference type="RefSeq" id="XP_048322620.1"/>
    </source>
</evidence>
<name>A0ABM3I7X3_ZIZJJ</name>
<dbReference type="PANTHER" id="PTHR31672:SF13">
    <property type="entry name" value="F-BOX PROTEIN CPR30-LIKE"/>
    <property type="match status" value="1"/>
</dbReference>
<dbReference type="SUPFAM" id="SSF81383">
    <property type="entry name" value="F-box domain"/>
    <property type="match status" value="1"/>
</dbReference>
<dbReference type="Proteomes" id="UP001652623">
    <property type="component" value="Chromosome 10"/>
</dbReference>
<dbReference type="Gene3D" id="1.20.1280.50">
    <property type="match status" value="1"/>
</dbReference>
<proteinExistence type="predicted"/>
<evidence type="ECO:0000313" key="3">
    <source>
        <dbReference type="RefSeq" id="XP_048322619.1"/>
    </source>
</evidence>
<dbReference type="PROSITE" id="PS50181">
    <property type="entry name" value="FBOX"/>
    <property type="match status" value="1"/>
</dbReference>
<dbReference type="Pfam" id="PF00646">
    <property type="entry name" value="F-box"/>
    <property type="match status" value="1"/>
</dbReference>
<dbReference type="InterPro" id="IPR017451">
    <property type="entry name" value="F-box-assoc_interact_dom"/>
</dbReference>
<dbReference type="InterPro" id="IPR036047">
    <property type="entry name" value="F-box-like_dom_sf"/>
</dbReference>
<sequence length="373" mass="42615">MGRICKLEEELVLEILLRLPAESVIQSKLVCKRWYTLIKDSAFATRHFHYSTTIVPSSTTTLLLTGPSGLAKDYVICTLTNQDVGHHGGDVMNYVVEEESKPPHYLFVTSHCNGIFMVSLVPFVGTILWNPTIKEVKLLPSPRYYPVHGEGFGYDSKANEYKVVSIPSYCSCKAEIYTMSSNCWREIEMPIEIGHSIQEHVYCKGVCYWLTLNVQDKITLLWFDMSDEKFGTIELPLSANEKEGIYEKNNRLVLRNDTIVLLSYPRVFPTASIAIEMWVLNGCCWTKLETIGPLSLSIAMAFWKRDELLFKDGNRELVSYNLRTKKIRNISFGTKLTSFAGAYPYVKSLVSLKRGTKLDRLSTFEACLKFFRR</sequence>
<dbReference type="GeneID" id="125420150"/>
<dbReference type="NCBIfam" id="TIGR01640">
    <property type="entry name" value="F_box_assoc_1"/>
    <property type="match status" value="1"/>
</dbReference>
<dbReference type="InterPro" id="IPR006527">
    <property type="entry name" value="F-box-assoc_dom_typ1"/>
</dbReference>
<dbReference type="InterPro" id="IPR001810">
    <property type="entry name" value="F-box_dom"/>
</dbReference>
<dbReference type="PANTHER" id="PTHR31672">
    <property type="entry name" value="BNACNNG10540D PROTEIN"/>
    <property type="match status" value="1"/>
</dbReference>
<dbReference type="RefSeq" id="XP_060668435.1">
    <property type="nucleotide sequence ID" value="XM_060812452.1"/>
</dbReference>
<accession>A0ABM3I7X3</accession>
<evidence type="ECO:0000259" key="1">
    <source>
        <dbReference type="PROSITE" id="PS50181"/>
    </source>
</evidence>
<protein>
    <submittedName>
        <fullName evidence="3 4">F-box protein At3g24700</fullName>
    </submittedName>
</protein>
<organism evidence="2 3">
    <name type="scientific">Ziziphus jujuba</name>
    <name type="common">Chinese jujube</name>
    <name type="synonym">Ziziphus sativa</name>
    <dbReference type="NCBI Taxonomy" id="326968"/>
    <lineage>
        <taxon>Eukaryota</taxon>
        <taxon>Viridiplantae</taxon>
        <taxon>Streptophyta</taxon>
        <taxon>Embryophyta</taxon>
        <taxon>Tracheophyta</taxon>
        <taxon>Spermatophyta</taxon>
        <taxon>Magnoliopsida</taxon>
        <taxon>eudicotyledons</taxon>
        <taxon>Gunneridae</taxon>
        <taxon>Pentapetalae</taxon>
        <taxon>rosids</taxon>
        <taxon>fabids</taxon>
        <taxon>Rosales</taxon>
        <taxon>Rhamnaceae</taxon>
        <taxon>Paliureae</taxon>
        <taxon>Ziziphus</taxon>
    </lineage>
</organism>
<dbReference type="SMART" id="SM00256">
    <property type="entry name" value="FBOX"/>
    <property type="match status" value="1"/>
</dbReference>
<dbReference type="RefSeq" id="XP_048322619.1">
    <property type="nucleotide sequence ID" value="XM_048466662.2"/>
</dbReference>
<dbReference type="RefSeq" id="XP_048322620.1">
    <property type="nucleotide sequence ID" value="XM_048466663.2"/>
</dbReference>
<reference evidence="3 4" key="1">
    <citation type="submission" date="2025-05" db="UniProtKB">
        <authorList>
            <consortium name="RefSeq"/>
        </authorList>
    </citation>
    <scope>IDENTIFICATION</scope>
    <source>
        <tissue evidence="3 4">Seedling</tissue>
    </source>
</reference>
<dbReference type="InterPro" id="IPR050796">
    <property type="entry name" value="SCF_F-box_component"/>
</dbReference>
<keyword evidence="2" id="KW-1185">Reference proteome</keyword>
<feature type="domain" description="F-box" evidence="1">
    <location>
        <begin position="1"/>
        <end position="47"/>
    </location>
</feature>
<evidence type="ECO:0000313" key="5">
    <source>
        <dbReference type="RefSeq" id="XP_060668435.1"/>
    </source>
</evidence>
<dbReference type="Pfam" id="PF07734">
    <property type="entry name" value="FBA_1"/>
    <property type="match status" value="1"/>
</dbReference>